<dbReference type="Gene3D" id="3.40.350.10">
    <property type="entry name" value="Creatinase/prolidase N-terminal domain"/>
    <property type="match status" value="1"/>
</dbReference>
<feature type="domain" description="Peptidase M24" evidence="1">
    <location>
        <begin position="161"/>
        <end position="348"/>
    </location>
</feature>
<dbReference type="InterPro" id="IPR000994">
    <property type="entry name" value="Pept_M24"/>
</dbReference>
<dbReference type="Pfam" id="PF01321">
    <property type="entry name" value="Creatinase_N"/>
    <property type="match status" value="1"/>
</dbReference>
<evidence type="ECO:0000313" key="4">
    <source>
        <dbReference type="Proteomes" id="UP001597327"/>
    </source>
</evidence>
<dbReference type="InterPro" id="IPR050659">
    <property type="entry name" value="Peptidase_M24B"/>
</dbReference>
<dbReference type="PANTHER" id="PTHR46112:SF2">
    <property type="entry name" value="XAA-PRO AMINOPEPTIDASE P-RELATED"/>
    <property type="match status" value="1"/>
</dbReference>
<dbReference type="SUPFAM" id="SSF55920">
    <property type="entry name" value="Creatinase/aminopeptidase"/>
    <property type="match status" value="1"/>
</dbReference>
<proteinExistence type="predicted"/>
<dbReference type="InterPro" id="IPR036005">
    <property type="entry name" value="Creatinase/aminopeptidase-like"/>
</dbReference>
<reference evidence="4" key="1">
    <citation type="journal article" date="2019" name="Int. J. Syst. Evol. Microbiol.">
        <title>The Global Catalogue of Microorganisms (GCM) 10K type strain sequencing project: providing services to taxonomists for standard genome sequencing and annotation.</title>
        <authorList>
            <consortium name="The Broad Institute Genomics Platform"/>
            <consortium name="The Broad Institute Genome Sequencing Center for Infectious Disease"/>
            <person name="Wu L."/>
            <person name="Ma J."/>
        </authorList>
    </citation>
    <scope>NUCLEOTIDE SEQUENCE [LARGE SCALE GENOMIC DNA]</scope>
    <source>
        <strain evidence="4">JCM 3369</strain>
    </source>
</reference>
<evidence type="ECO:0000313" key="3">
    <source>
        <dbReference type="EMBL" id="MFD1696339.1"/>
    </source>
</evidence>
<name>A0ABW4JW15_9HYPH</name>
<dbReference type="InterPro" id="IPR029149">
    <property type="entry name" value="Creatin/AminoP/Spt16_N"/>
</dbReference>
<dbReference type="Gene3D" id="3.90.230.10">
    <property type="entry name" value="Creatinase/methionine aminopeptidase superfamily"/>
    <property type="match status" value="1"/>
</dbReference>
<comment type="caution">
    <text evidence="3">The sequence shown here is derived from an EMBL/GenBank/DDBJ whole genome shotgun (WGS) entry which is preliminary data.</text>
</comment>
<dbReference type="EMBL" id="JBHUFA010000004">
    <property type="protein sequence ID" value="MFD1696339.1"/>
    <property type="molecule type" value="Genomic_DNA"/>
</dbReference>
<evidence type="ECO:0000259" key="2">
    <source>
        <dbReference type="Pfam" id="PF01321"/>
    </source>
</evidence>
<dbReference type="Pfam" id="PF00557">
    <property type="entry name" value="Peptidase_M24"/>
    <property type="match status" value="1"/>
</dbReference>
<protein>
    <submittedName>
        <fullName evidence="3">M24 family metallopeptidase</fullName>
    </submittedName>
</protein>
<dbReference type="CDD" id="cd01066">
    <property type="entry name" value="APP_MetAP"/>
    <property type="match status" value="1"/>
</dbReference>
<accession>A0ABW4JW15</accession>
<dbReference type="PANTHER" id="PTHR46112">
    <property type="entry name" value="AMINOPEPTIDASE"/>
    <property type="match status" value="1"/>
</dbReference>
<feature type="domain" description="Creatinase N-terminal" evidence="2">
    <location>
        <begin position="13"/>
        <end position="152"/>
    </location>
</feature>
<evidence type="ECO:0000259" key="1">
    <source>
        <dbReference type="Pfam" id="PF00557"/>
    </source>
</evidence>
<keyword evidence="4" id="KW-1185">Reference proteome</keyword>
<dbReference type="InterPro" id="IPR000587">
    <property type="entry name" value="Creatinase_N"/>
</dbReference>
<dbReference type="SUPFAM" id="SSF53092">
    <property type="entry name" value="Creatinase/prolidase N-terminal domain"/>
    <property type="match status" value="1"/>
</dbReference>
<sequence>MALHFTEEEFSARMQRLTDRMAAEKLDALLLFAQESLYWLTGYETFGFCFFQCLVVTRDGRKVLLTRSADQRQARHTSNISDIRIWVDRGHADPVGQLKELLFSLDLLGTRLGVEFDSHGMTGAIALALQEQLTSFADLRDTSSLVPSLRAVKSAEELVYVRKAADLADTALETALPLIRPGANEADILAALQGAVLAGGGDYAANDFVIGSGRDALLVRSHSGRRSLADSDQLTLEWAGAFRRYHAAHMRTLPIGPPTRRWQDMEAVAREALSAMEARLTAGTSFSDLFLAHAAVIDAHDMMPHRLNTCGYSLGARFAPSWMDAPIAYRDNETLIEPGMVLFLHVVLMDSATDTAVTLGRSYLTGPGEAECLSRLPLDLALNSG</sequence>
<organism evidence="3 4">
    <name type="scientific">Roseibium aestuarii</name>
    <dbReference type="NCBI Taxonomy" id="2600299"/>
    <lineage>
        <taxon>Bacteria</taxon>
        <taxon>Pseudomonadati</taxon>
        <taxon>Pseudomonadota</taxon>
        <taxon>Alphaproteobacteria</taxon>
        <taxon>Hyphomicrobiales</taxon>
        <taxon>Stappiaceae</taxon>
        <taxon>Roseibium</taxon>
    </lineage>
</organism>
<dbReference type="Proteomes" id="UP001597327">
    <property type="component" value="Unassembled WGS sequence"/>
</dbReference>
<dbReference type="RefSeq" id="WP_149892771.1">
    <property type="nucleotide sequence ID" value="NZ_JBHUFA010000004.1"/>
</dbReference>
<gene>
    <name evidence="3" type="ORF">ACFSC7_12490</name>
</gene>